<reference evidence="4 5" key="1">
    <citation type="journal article" date="2019" name="Appl. Microbiol. Biotechnol.">
        <title>Uncovering carbohydrate metabolism through a genotype-phenotype association study of 56 lactic acid bacteria genomes.</title>
        <authorList>
            <person name="Buron-Moles G."/>
            <person name="Chailyan A."/>
            <person name="Dolejs I."/>
            <person name="Forster J."/>
            <person name="Miks M.H."/>
        </authorList>
    </citation>
    <scope>NUCLEOTIDE SEQUENCE [LARGE SCALE GENOMIC DNA]</scope>
    <source>
        <strain evidence="4 5">ATCC 49373</strain>
    </source>
</reference>
<keyword evidence="2" id="KW-0378">Hydrolase</keyword>
<dbReference type="InterPro" id="IPR051056">
    <property type="entry name" value="Glycosyl_Hydrolase_73"/>
</dbReference>
<evidence type="ECO:0000313" key="5">
    <source>
        <dbReference type="Proteomes" id="UP000294854"/>
    </source>
</evidence>
<dbReference type="RefSeq" id="WP_010620608.1">
    <property type="nucleotide sequence ID" value="NZ_CP042371.1"/>
</dbReference>
<comment type="similarity">
    <text evidence="1">Belongs to the glycosyl hydrolase 73 family.</text>
</comment>
<sequence>MKYLSRIGVIFLSLLVIMTLLPNKQTYASSPKTFIKKYSDSVEQVSKKYKLYGSVMMAQAGLESSWGGSRLSKKANNYFGIKGSYHGKSVRMKTFEYTAGGARYSTTAKFRKYPNAKASFEDYAKVLRNGPNWNRQYYKKTWKENAKTYTVATKALSHTYSTSAAYGKSLNRIIKTNKLKNLIDDQIHYGHKKATPKAAETSNTDNKTKTGGFLTVAGLLGLGSNQIDFKEALKQSLFKI</sequence>
<dbReference type="OrthoDB" id="2155627at2"/>
<gene>
    <name evidence="4" type="ORF">C5L31_000160</name>
</gene>
<evidence type="ECO:0000256" key="2">
    <source>
        <dbReference type="ARBA" id="ARBA00022801"/>
    </source>
</evidence>
<proteinExistence type="inferred from homology"/>
<dbReference type="InterPro" id="IPR002901">
    <property type="entry name" value="MGlyc_endo_b_GlcNAc-like_dom"/>
</dbReference>
<organism evidence="4 5">
    <name type="scientific">Secundilactobacillus malefermentans</name>
    <dbReference type="NCBI Taxonomy" id="176292"/>
    <lineage>
        <taxon>Bacteria</taxon>
        <taxon>Bacillati</taxon>
        <taxon>Bacillota</taxon>
        <taxon>Bacilli</taxon>
        <taxon>Lactobacillales</taxon>
        <taxon>Lactobacillaceae</taxon>
        <taxon>Secundilactobacillus</taxon>
    </lineage>
</organism>
<evidence type="ECO:0000259" key="3">
    <source>
        <dbReference type="SMART" id="SM00047"/>
    </source>
</evidence>
<accession>A0A4R5NKN4</accession>
<dbReference type="Gene3D" id="4.10.80.30">
    <property type="entry name" value="DNA polymerase, domain 6"/>
    <property type="match status" value="1"/>
</dbReference>
<dbReference type="SMART" id="SM00047">
    <property type="entry name" value="LYZ2"/>
    <property type="match status" value="1"/>
</dbReference>
<dbReference type="Proteomes" id="UP000294854">
    <property type="component" value="Unassembled WGS sequence"/>
</dbReference>
<protein>
    <recommendedName>
        <fullName evidence="3">Mannosyl-glycoprotein endo-beta-N-acetylglucosamidase-like domain-containing protein</fullName>
    </recommendedName>
</protein>
<dbReference type="Pfam" id="PF01832">
    <property type="entry name" value="Glucosaminidase"/>
    <property type="match status" value="1"/>
</dbReference>
<evidence type="ECO:0000313" key="4">
    <source>
        <dbReference type="EMBL" id="TDG75243.1"/>
    </source>
</evidence>
<keyword evidence="5" id="KW-1185">Reference proteome</keyword>
<feature type="domain" description="Mannosyl-glycoprotein endo-beta-N-acetylglucosamidase-like" evidence="3">
    <location>
        <begin position="24"/>
        <end position="183"/>
    </location>
</feature>
<dbReference type="PANTHER" id="PTHR33308">
    <property type="entry name" value="PEPTIDOGLYCAN HYDROLASE FLGJ"/>
    <property type="match status" value="1"/>
</dbReference>
<dbReference type="EMBL" id="PUFO01000067">
    <property type="protein sequence ID" value="TDG75243.1"/>
    <property type="molecule type" value="Genomic_DNA"/>
</dbReference>
<dbReference type="AlphaFoldDB" id="A0A4R5NKN4"/>
<dbReference type="Gene3D" id="1.10.530.10">
    <property type="match status" value="1"/>
</dbReference>
<dbReference type="PANTHER" id="PTHR33308:SF9">
    <property type="entry name" value="PEPTIDOGLYCAN HYDROLASE FLGJ"/>
    <property type="match status" value="1"/>
</dbReference>
<dbReference type="GO" id="GO:0004040">
    <property type="term" value="F:amidase activity"/>
    <property type="evidence" value="ECO:0007669"/>
    <property type="project" value="InterPro"/>
</dbReference>
<dbReference type="STRING" id="1122149.FD44_GL001331"/>
<comment type="caution">
    <text evidence="4">The sequence shown here is derived from an EMBL/GenBank/DDBJ whole genome shotgun (WGS) entry which is preliminary data.</text>
</comment>
<evidence type="ECO:0000256" key="1">
    <source>
        <dbReference type="ARBA" id="ARBA00010266"/>
    </source>
</evidence>
<name>A0A4R5NKN4_9LACO</name>